<dbReference type="Proteomes" id="UP001530400">
    <property type="component" value="Unassembled WGS sequence"/>
</dbReference>
<keyword evidence="4" id="KW-1185">Reference proteome</keyword>
<feature type="region of interest" description="Disordered" evidence="1">
    <location>
        <begin position="29"/>
        <end position="67"/>
    </location>
</feature>
<feature type="region of interest" description="Disordered" evidence="1">
    <location>
        <begin position="135"/>
        <end position="155"/>
    </location>
</feature>
<dbReference type="InterPro" id="IPR035965">
    <property type="entry name" value="PAS-like_dom_sf"/>
</dbReference>
<dbReference type="Gene3D" id="3.30.450.20">
    <property type="entry name" value="PAS domain"/>
    <property type="match status" value="1"/>
</dbReference>
<feature type="compositionally biased region" description="Gly residues" evidence="1">
    <location>
        <begin position="327"/>
        <end position="341"/>
    </location>
</feature>
<dbReference type="SMART" id="SM00091">
    <property type="entry name" value="PAS"/>
    <property type="match status" value="1"/>
</dbReference>
<feature type="region of interest" description="Disordered" evidence="1">
    <location>
        <begin position="426"/>
        <end position="483"/>
    </location>
</feature>
<feature type="region of interest" description="Disordered" evidence="1">
    <location>
        <begin position="549"/>
        <end position="577"/>
    </location>
</feature>
<evidence type="ECO:0000313" key="4">
    <source>
        <dbReference type="Proteomes" id="UP001530400"/>
    </source>
</evidence>
<feature type="compositionally biased region" description="Low complexity" evidence="1">
    <location>
        <begin position="358"/>
        <end position="368"/>
    </location>
</feature>
<feature type="compositionally biased region" description="Low complexity" evidence="1">
    <location>
        <begin position="33"/>
        <end position="67"/>
    </location>
</feature>
<dbReference type="EMBL" id="JALLPJ020000253">
    <property type="protein sequence ID" value="KAL3797473.1"/>
    <property type="molecule type" value="Genomic_DNA"/>
</dbReference>
<dbReference type="CDD" id="cd00130">
    <property type="entry name" value="PAS"/>
    <property type="match status" value="1"/>
</dbReference>
<feature type="region of interest" description="Disordered" evidence="1">
    <location>
        <begin position="310"/>
        <end position="410"/>
    </location>
</feature>
<evidence type="ECO:0000313" key="3">
    <source>
        <dbReference type="EMBL" id="KAL3797473.1"/>
    </source>
</evidence>
<feature type="domain" description="PAS" evidence="2">
    <location>
        <begin position="232"/>
        <end position="302"/>
    </location>
</feature>
<dbReference type="InterPro" id="IPR046347">
    <property type="entry name" value="bZIP_sf"/>
</dbReference>
<dbReference type="PROSITE" id="PS50112">
    <property type="entry name" value="PAS"/>
    <property type="match status" value="1"/>
</dbReference>
<organism evidence="3 4">
    <name type="scientific">Cyclotella atomus</name>
    <dbReference type="NCBI Taxonomy" id="382360"/>
    <lineage>
        <taxon>Eukaryota</taxon>
        <taxon>Sar</taxon>
        <taxon>Stramenopiles</taxon>
        <taxon>Ochrophyta</taxon>
        <taxon>Bacillariophyta</taxon>
        <taxon>Coscinodiscophyceae</taxon>
        <taxon>Thalassiosirophycidae</taxon>
        <taxon>Stephanodiscales</taxon>
        <taxon>Stephanodiscaceae</taxon>
        <taxon>Cyclotella</taxon>
    </lineage>
</organism>
<accession>A0ABD3QBJ0</accession>
<proteinExistence type="predicted"/>
<sequence>MPSSNLTAPDNANQQQLLALSKLLNAHSQGTMQQNNQPLQQLQQHGIPSQRQDQQPPFPTQQQLNIQQQGLASYVPKEKPPYVAPPLPPINNGVAQGIPPTDNNMRNQILSPQAPGQSMPAPAMPSQSMALPIGQTNGTLSSSHNQVPGQSPPESVSLLTLQTWNLEQLESHARKLEESNQPIPNIVKILLDDARHREEKRHAKRISNRKSATVSRARKRQLIDELTADNARLRRQALILSYLPDPVIVIGLDGEIKFCNIQVARVLKHKMENLEGASILDVLVPESRPAMRRLIQDLAIAEQIAAAGGGITDSGSVERTSAAGSGVTDGGSGENGRGNNSGGSTNAISRSSDQSFTVKEVNVNGNEENVSDSSGDPSRKKNVSDGSRFETSSSDEPPAKKSKTAVNGDLNVDDVMGASVTANNAGAKLSSLAHRPEKEKTNDDRKRSAEEIQQQDEEPHIHRKHALAPRTASSATAQKQDSQSSSIYKLSHVLIFLNFCLNIKFIIAGTRRRPLAPGCFVGMICSDLTTLWCELTSSIRTRTHNDEDSELGIIDHNPKPVQKGMDGEEEEEPKPQKELLLCMRPIRKGEKVAESLRFPNQISESSASEGKEGSDFDAEAPSSNPQPSAVAAVDGDGMQVENKA</sequence>
<feature type="compositionally biased region" description="Polar residues" evidence="1">
    <location>
        <begin position="471"/>
        <end position="483"/>
    </location>
</feature>
<dbReference type="CDD" id="cd14686">
    <property type="entry name" value="bZIP"/>
    <property type="match status" value="1"/>
</dbReference>
<comment type="caution">
    <text evidence="3">The sequence shown here is derived from an EMBL/GenBank/DDBJ whole genome shotgun (WGS) entry which is preliminary data.</text>
</comment>
<feature type="compositionally biased region" description="Polar residues" evidence="1">
    <location>
        <begin position="313"/>
        <end position="323"/>
    </location>
</feature>
<feature type="region of interest" description="Disordered" evidence="1">
    <location>
        <begin position="593"/>
        <end position="644"/>
    </location>
</feature>
<evidence type="ECO:0000256" key="1">
    <source>
        <dbReference type="SAM" id="MobiDB-lite"/>
    </source>
</evidence>
<evidence type="ECO:0000259" key="2">
    <source>
        <dbReference type="PROSITE" id="PS50112"/>
    </source>
</evidence>
<feature type="compositionally biased region" description="Polar residues" evidence="1">
    <location>
        <begin position="345"/>
        <end position="357"/>
    </location>
</feature>
<reference evidence="3 4" key="1">
    <citation type="submission" date="2024-10" db="EMBL/GenBank/DDBJ databases">
        <title>Updated reference genomes for cyclostephanoid diatoms.</title>
        <authorList>
            <person name="Roberts W.R."/>
            <person name="Alverson A.J."/>
        </authorList>
    </citation>
    <scope>NUCLEOTIDE SEQUENCE [LARGE SCALE GENOMIC DNA]</scope>
    <source>
        <strain evidence="3 4">AJA010-31</strain>
    </source>
</reference>
<gene>
    <name evidence="3" type="ORF">ACHAWO_011379</name>
</gene>
<feature type="compositionally biased region" description="Basic and acidic residues" evidence="1">
    <location>
        <begin position="434"/>
        <end position="450"/>
    </location>
</feature>
<dbReference type="InterPro" id="IPR000014">
    <property type="entry name" value="PAS"/>
</dbReference>
<dbReference type="SUPFAM" id="SSF55785">
    <property type="entry name" value="PYP-like sensor domain (PAS domain)"/>
    <property type="match status" value="1"/>
</dbReference>
<dbReference type="SUPFAM" id="SSF57959">
    <property type="entry name" value="Leucine zipper domain"/>
    <property type="match status" value="1"/>
</dbReference>
<dbReference type="AlphaFoldDB" id="A0ABD3QBJ0"/>
<name>A0ABD3QBJ0_9STRA</name>
<protein>
    <recommendedName>
        <fullName evidence="2">PAS domain-containing protein</fullName>
    </recommendedName>
</protein>